<dbReference type="InterPro" id="IPR025269">
    <property type="entry name" value="SAM-like_dom"/>
</dbReference>
<evidence type="ECO:0000259" key="4">
    <source>
        <dbReference type="PROSITE" id="PS51898"/>
    </source>
</evidence>
<dbReference type="Pfam" id="PF17293">
    <property type="entry name" value="Arm-DNA-bind_5"/>
    <property type="match status" value="1"/>
</dbReference>
<comment type="similarity">
    <text evidence="1">Belongs to the 'phage' integrase family.</text>
</comment>
<evidence type="ECO:0000256" key="1">
    <source>
        <dbReference type="ARBA" id="ARBA00008857"/>
    </source>
</evidence>
<dbReference type="InterPro" id="IPR013762">
    <property type="entry name" value="Integrase-like_cat_sf"/>
</dbReference>
<evidence type="ECO:0000256" key="3">
    <source>
        <dbReference type="ARBA" id="ARBA00023172"/>
    </source>
</evidence>
<dbReference type="EMBL" id="JAFLNL010000003">
    <property type="protein sequence ID" value="MBO0353742.1"/>
    <property type="molecule type" value="Genomic_DNA"/>
</dbReference>
<keyword evidence="6" id="KW-1185">Reference proteome</keyword>
<dbReference type="InterPro" id="IPR011010">
    <property type="entry name" value="DNA_brk_join_enz"/>
</dbReference>
<protein>
    <submittedName>
        <fullName evidence="5">Site-specific integrase</fullName>
    </submittedName>
</protein>
<accession>A0ABS3G597</accession>
<dbReference type="Gene3D" id="1.10.443.10">
    <property type="entry name" value="Intergrase catalytic core"/>
    <property type="match status" value="1"/>
</dbReference>
<name>A0ABS3G597_9FLAO</name>
<dbReference type="PROSITE" id="PS51898">
    <property type="entry name" value="TYR_RECOMBINASE"/>
    <property type="match status" value="1"/>
</dbReference>
<dbReference type="InterPro" id="IPR050090">
    <property type="entry name" value="Tyrosine_recombinase_XerCD"/>
</dbReference>
<organism evidence="5 6">
    <name type="scientific">Flagellimonas aurea</name>
    <dbReference type="NCBI Taxonomy" id="2915619"/>
    <lineage>
        <taxon>Bacteria</taxon>
        <taxon>Pseudomonadati</taxon>
        <taxon>Bacteroidota</taxon>
        <taxon>Flavobacteriia</taxon>
        <taxon>Flavobacteriales</taxon>
        <taxon>Flavobacteriaceae</taxon>
        <taxon>Flagellimonas</taxon>
    </lineage>
</organism>
<dbReference type="PANTHER" id="PTHR30349:SF64">
    <property type="entry name" value="PROPHAGE INTEGRASE INTD-RELATED"/>
    <property type="match status" value="1"/>
</dbReference>
<keyword evidence="2" id="KW-0238">DNA-binding</keyword>
<dbReference type="InterPro" id="IPR035386">
    <property type="entry name" value="Arm-DNA-bind_5"/>
</dbReference>
<keyword evidence="3" id="KW-0233">DNA recombination</keyword>
<comment type="caution">
    <text evidence="5">The sequence shown here is derived from an EMBL/GenBank/DDBJ whole genome shotgun (WGS) entry which is preliminary data.</text>
</comment>
<dbReference type="Pfam" id="PF00589">
    <property type="entry name" value="Phage_integrase"/>
    <property type="match status" value="1"/>
</dbReference>
<dbReference type="CDD" id="cd01185">
    <property type="entry name" value="INTN1_C_like"/>
    <property type="match status" value="1"/>
</dbReference>
<dbReference type="SUPFAM" id="SSF56349">
    <property type="entry name" value="DNA breaking-rejoining enzymes"/>
    <property type="match status" value="1"/>
</dbReference>
<evidence type="ECO:0000313" key="5">
    <source>
        <dbReference type="EMBL" id="MBO0353742.1"/>
    </source>
</evidence>
<feature type="domain" description="Tyr recombinase" evidence="4">
    <location>
        <begin position="200"/>
        <end position="374"/>
    </location>
</feature>
<sequence>MKIHLRKKKLKSGKKSLYIEYYKGHKSTSKNKIKHFREFEYLDLYLINDPQTAQDKRTNKEQLELAKKILAIRKAEVYQGKFKIQNNFKGKTTFLSYYELKKEERYESKGNYDNWDAAQKHLEKYCPEHITFNDVDVDFIKGFRKYLDTVAVTKSEKKLSQNTKHTYFNKFKACLRAAFDEGFLKENLVKKVKGFTMAESTREYLTSQELQNLARTECRFPKLKRAFLFSALTGIRWSDINKLKWKEVRDEGNNHLGKQLYRIVFKQKKTDGVEYLYISNQARDLLGERQKPEDSVFKGLSYSAHMNIQLLKWCMHAGITKHITFHSARHTNAVLLLENGADIYTVSKRLGHREVRTTQIYAKIIDEKMKQAADMLPKLNLETMELP</sequence>
<dbReference type="PANTHER" id="PTHR30349">
    <property type="entry name" value="PHAGE INTEGRASE-RELATED"/>
    <property type="match status" value="1"/>
</dbReference>
<dbReference type="InterPro" id="IPR010998">
    <property type="entry name" value="Integrase_recombinase_N"/>
</dbReference>
<dbReference type="Gene3D" id="1.10.150.130">
    <property type="match status" value="1"/>
</dbReference>
<evidence type="ECO:0000256" key="2">
    <source>
        <dbReference type="ARBA" id="ARBA00023125"/>
    </source>
</evidence>
<evidence type="ECO:0000313" key="6">
    <source>
        <dbReference type="Proteomes" id="UP000664044"/>
    </source>
</evidence>
<dbReference type="RefSeq" id="WP_207032498.1">
    <property type="nucleotide sequence ID" value="NZ_JAFLNL010000003.1"/>
</dbReference>
<proteinExistence type="inferred from homology"/>
<reference evidence="5 6" key="1">
    <citation type="submission" date="2021-03" db="EMBL/GenBank/DDBJ databases">
        <title>Muricauda lutimaris sp. nov. and Muricauda ruestringensis sp. nov, two marine members of the Flavobacteriaceae isolated from deep sea sediments of Western Pacific.</title>
        <authorList>
            <person name="Zhao S."/>
            <person name="Liu R."/>
        </authorList>
    </citation>
    <scope>NUCLEOTIDE SEQUENCE [LARGE SCALE GENOMIC DNA]</scope>
    <source>
        <strain evidence="5 6">BC31-1-A7</strain>
    </source>
</reference>
<dbReference type="Pfam" id="PF13102">
    <property type="entry name" value="Phage_int_SAM_5"/>
    <property type="match status" value="1"/>
</dbReference>
<gene>
    <name evidence="5" type="ORF">J0656_06905</name>
</gene>
<dbReference type="InterPro" id="IPR002104">
    <property type="entry name" value="Integrase_catalytic"/>
</dbReference>
<dbReference type="Proteomes" id="UP000664044">
    <property type="component" value="Unassembled WGS sequence"/>
</dbReference>